<protein>
    <submittedName>
        <fullName evidence="3">Uncharacterized protein</fullName>
    </submittedName>
</protein>
<accession>A0A6V7Q6B1</accession>
<organism evidence="3">
    <name type="scientific">Ananas comosus var. bracteatus</name>
    <name type="common">red pineapple</name>
    <dbReference type="NCBI Taxonomy" id="296719"/>
    <lineage>
        <taxon>Eukaryota</taxon>
        <taxon>Viridiplantae</taxon>
        <taxon>Streptophyta</taxon>
        <taxon>Embryophyta</taxon>
        <taxon>Tracheophyta</taxon>
        <taxon>Spermatophyta</taxon>
        <taxon>Magnoliopsida</taxon>
        <taxon>Liliopsida</taxon>
        <taxon>Poales</taxon>
        <taxon>Bromeliaceae</taxon>
        <taxon>Bromelioideae</taxon>
        <taxon>Ananas</taxon>
    </lineage>
</organism>
<name>A0A6V7Q6B1_ANACO</name>
<reference evidence="3" key="1">
    <citation type="submission" date="2020-07" db="EMBL/GenBank/DDBJ databases">
        <authorList>
            <person name="Lin J."/>
        </authorList>
    </citation>
    <scope>NUCLEOTIDE SEQUENCE</scope>
</reference>
<evidence type="ECO:0000313" key="3">
    <source>
        <dbReference type="EMBL" id="CAD1838457.1"/>
    </source>
</evidence>
<keyword evidence="2" id="KW-0732">Signal</keyword>
<gene>
    <name evidence="3" type="ORF">CB5_LOCUS21668</name>
</gene>
<feature type="chain" id="PRO_5027646640" evidence="2">
    <location>
        <begin position="45"/>
        <end position="124"/>
    </location>
</feature>
<evidence type="ECO:0000256" key="2">
    <source>
        <dbReference type="SAM" id="SignalP"/>
    </source>
</evidence>
<feature type="signal peptide" evidence="2">
    <location>
        <begin position="1"/>
        <end position="44"/>
    </location>
</feature>
<proteinExistence type="predicted"/>
<dbReference type="AlphaFoldDB" id="A0A6V7Q6B1"/>
<dbReference type="EMBL" id="LR862133">
    <property type="protein sequence ID" value="CAD1838457.1"/>
    <property type="molecule type" value="Genomic_DNA"/>
</dbReference>
<sequence length="124" mass="13693">MLGRALITNPNPNAKIPSPIHRRPPKPHGALLLLLLLFLPTISSAPSTPQTQSNEDEAFISAIISLLSRATVVAELKANDSSMPFEMSITRFWGNEGVRGRVVSDNITTNGQLRYFIAFQLMHR</sequence>
<evidence type="ECO:0000256" key="1">
    <source>
        <dbReference type="SAM" id="MobiDB-lite"/>
    </source>
</evidence>
<feature type="region of interest" description="Disordered" evidence="1">
    <location>
        <begin position="1"/>
        <end position="22"/>
    </location>
</feature>